<dbReference type="InterPro" id="IPR007361">
    <property type="entry name" value="DUF427"/>
</dbReference>
<protein>
    <submittedName>
        <fullName evidence="2">DUF427 domain-containing protein</fullName>
    </submittedName>
</protein>
<comment type="caution">
    <text evidence="2">The sequence shown here is derived from an EMBL/GenBank/DDBJ whole genome shotgun (WGS) entry which is preliminary data.</text>
</comment>
<evidence type="ECO:0000313" key="3">
    <source>
        <dbReference type="Proteomes" id="UP001596137"/>
    </source>
</evidence>
<dbReference type="Proteomes" id="UP001596137">
    <property type="component" value="Unassembled WGS sequence"/>
</dbReference>
<dbReference type="PANTHER" id="PTHR34310">
    <property type="entry name" value="DUF427 DOMAIN PROTEIN (AFU_ORTHOLOGUE AFUA_3G02220)"/>
    <property type="match status" value="1"/>
</dbReference>
<dbReference type="EMBL" id="JBHSRF010000028">
    <property type="protein sequence ID" value="MFC6083444.1"/>
    <property type="molecule type" value="Genomic_DNA"/>
</dbReference>
<feature type="domain" description="DUF427" evidence="1">
    <location>
        <begin position="24"/>
        <end position="115"/>
    </location>
</feature>
<reference evidence="3" key="1">
    <citation type="journal article" date="2019" name="Int. J. Syst. Evol. Microbiol.">
        <title>The Global Catalogue of Microorganisms (GCM) 10K type strain sequencing project: providing services to taxonomists for standard genome sequencing and annotation.</title>
        <authorList>
            <consortium name="The Broad Institute Genomics Platform"/>
            <consortium name="The Broad Institute Genome Sequencing Center for Infectious Disease"/>
            <person name="Wu L."/>
            <person name="Ma J."/>
        </authorList>
    </citation>
    <scope>NUCLEOTIDE SEQUENCE [LARGE SCALE GENOMIC DNA]</scope>
    <source>
        <strain evidence="3">JCM 30346</strain>
    </source>
</reference>
<keyword evidence="3" id="KW-1185">Reference proteome</keyword>
<accession>A0ABW1NL88</accession>
<dbReference type="InterPro" id="IPR038694">
    <property type="entry name" value="DUF427_sf"/>
</dbReference>
<organism evidence="2 3">
    <name type="scientific">Sphaerisporangium aureirubrum</name>
    <dbReference type="NCBI Taxonomy" id="1544736"/>
    <lineage>
        <taxon>Bacteria</taxon>
        <taxon>Bacillati</taxon>
        <taxon>Actinomycetota</taxon>
        <taxon>Actinomycetes</taxon>
        <taxon>Streptosporangiales</taxon>
        <taxon>Streptosporangiaceae</taxon>
        <taxon>Sphaerisporangium</taxon>
    </lineage>
</organism>
<dbReference type="RefSeq" id="WP_380755399.1">
    <property type="nucleotide sequence ID" value="NZ_JBHSRF010000028.1"/>
</dbReference>
<sequence length="122" mass="13542">MTRQVLTPGPDHPITVEPGKTRVVARVGDTVVADTTSALVLREASYPPVHYIPLGDVDPDLLRPSTTETYCPFKGEASYYHLALPDRELTDAVWTYRTPYDAVRDIAGHVAFYPDRVAVTEE</sequence>
<evidence type="ECO:0000313" key="2">
    <source>
        <dbReference type="EMBL" id="MFC6083444.1"/>
    </source>
</evidence>
<proteinExistence type="predicted"/>
<evidence type="ECO:0000259" key="1">
    <source>
        <dbReference type="Pfam" id="PF04248"/>
    </source>
</evidence>
<name>A0ABW1NL88_9ACTN</name>
<dbReference type="PANTHER" id="PTHR34310:SF8">
    <property type="entry name" value="CONSERVED PROTEIN"/>
    <property type="match status" value="1"/>
</dbReference>
<dbReference type="Pfam" id="PF04248">
    <property type="entry name" value="NTP_transf_9"/>
    <property type="match status" value="1"/>
</dbReference>
<gene>
    <name evidence="2" type="ORF">ACFP1K_19890</name>
</gene>
<dbReference type="Gene3D" id="2.170.150.40">
    <property type="entry name" value="Domain of unknown function (DUF427)"/>
    <property type="match status" value="1"/>
</dbReference>